<evidence type="ECO:0000313" key="2">
    <source>
        <dbReference type="Proteomes" id="UP000308600"/>
    </source>
</evidence>
<sequence>MWSRIRPCLHHDAKHKCSLVRRSKWMKGREHRLSFPACCHNDYDVTIVTRPSRSISTMEAVPPGNLRDLHNQARQRNDGDQWSFNQRSSIFCPSDSDSDSEDPPKKGQTNPSTDVELLKELDISTRDESGTVYKPNPFSIAKINAACRGKKSPAPSRNQGQAPCIKPGKTAPAPPKKTQGYDIIGAFAKQARKPAQTKSMPINHVQPQAMLSAPASISASSAVSSTLASFCSTTVPQISAVSLKNASNVRFATPQATKSPLFKNEYEEFGEIPIPATDSTHISGLYTPEKTDFVPTYIPHSEPFSSPPALDTRNPMLNASYSASSKSSFPSSSRDVAFSSPIKPSPSQLYPFQPRDTVSYRGISRPAPQGLPFSQRLPGWCQNSPMQVQMATTSHSTSKPTNDEDGSWLSFAFFVFMS</sequence>
<dbReference type="EMBL" id="ML208447">
    <property type="protein sequence ID" value="TFK65120.1"/>
    <property type="molecule type" value="Genomic_DNA"/>
</dbReference>
<name>A0ACD3AI66_9AGAR</name>
<protein>
    <submittedName>
        <fullName evidence="1">Uncharacterized protein</fullName>
    </submittedName>
</protein>
<gene>
    <name evidence="1" type="ORF">BDN72DRAFT_209505</name>
</gene>
<evidence type="ECO:0000313" key="1">
    <source>
        <dbReference type="EMBL" id="TFK65120.1"/>
    </source>
</evidence>
<dbReference type="Proteomes" id="UP000308600">
    <property type="component" value="Unassembled WGS sequence"/>
</dbReference>
<organism evidence="1 2">
    <name type="scientific">Pluteus cervinus</name>
    <dbReference type="NCBI Taxonomy" id="181527"/>
    <lineage>
        <taxon>Eukaryota</taxon>
        <taxon>Fungi</taxon>
        <taxon>Dikarya</taxon>
        <taxon>Basidiomycota</taxon>
        <taxon>Agaricomycotina</taxon>
        <taxon>Agaricomycetes</taxon>
        <taxon>Agaricomycetidae</taxon>
        <taxon>Agaricales</taxon>
        <taxon>Pluteineae</taxon>
        <taxon>Pluteaceae</taxon>
        <taxon>Pluteus</taxon>
    </lineage>
</organism>
<proteinExistence type="predicted"/>
<keyword evidence="2" id="KW-1185">Reference proteome</keyword>
<reference evidence="1 2" key="1">
    <citation type="journal article" date="2019" name="Nat. Ecol. Evol.">
        <title>Megaphylogeny resolves global patterns of mushroom evolution.</title>
        <authorList>
            <person name="Varga T."/>
            <person name="Krizsan K."/>
            <person name="Foldi C."/>
            <person name="Dima B."/>
            <person name="Sanchez-Garcia M."/>
            <person name="Sanchez-Ramirez S."/>
            <person name="Szollosi G.J."/>
            <person name="Szarkandi J.G."/>
            <person name="Papp V."/>
            <person name="Albert L."/>
            <person name="Andreopoulos W."/>
            <person name="Angelini C."/>
            <person name="Antonin V."/>
            <person name="Barry K.W."/>
            <person name="Bougher N.L."/>
            <person name="Buchanan P."/>
            <person name="Buyck B."/>
            <person name="Bense V."/>
            <person name="Catcheside P."/>
            <person name="Chovatia M."/>
            <person name="Cooper J."/>
            <person name="Damon W."/>
            <person name="Desjardin D."/>
            <person name="Finy P."/>
            <person name="Geml J."/>
            <person name="Haridas S."/>
            <person name="Hughes K."/>
            <person name="Justo A."/>
            <person name="Karasinski D."/>
            <person name="Kautmanova I."/>
            <person name="Kiss B."/>
            <person name="Kocsube S."/>
            <person name="Kotiranta H."/>
            <person name="LaButti K.M."/>
            <person name="Lechner B.E."/>
            <person name="Liimatainen K."/>
            <person name="Lipzen A."/>
            <person name="Lukacs Z."/>
            <person name="Mihaltcheva S."/>
            <person name="Morgado L.N."/>
            <person name="Niskanen T."/>
            <person name="Noordeloos M.E."/>
            <person name="Ohm R.A."/>
            <person name="Ortiz-Santana B."/>
            <person name="Ovrebo C."/>
            <person name="Racz N."/>
            <person name="Riley R."/>
            <person name="Savchenko A."/>
            <person name="Shiryaev A."/>
            <person name="Soop K."/>
            <person name="Spirin V."/>
            <person name="Szebenyi C."/>
            <person name="Tomsovsky M."/>
            <person name="Tulloss R.E."/>
            <person name="Uehling J."/>
            <person name="Grigoriev I.V."/>
            <person name="Vagvolgyi C."/>
            <person name="Papp T."/>
            <person name="Martin F.M."/>
            <person name="Miettinen O."/>
            <person name="Hibbett D.S."/>
            <person name="Nagy L.G."/>
        </authorList>
    </citation>
    <scope>NUCLEOTIDE SEQUENCE [LARGE SCALE GENOMIC DNA]</scope>
    <source>
        <strain evidence="1 2">NL-1719</strain>
    </source>
</reference>
<accession>A0ACD3AI66</accession>